<evidence type="ECO:0000256" key="1">
    <source>
        <dbReference type="ARBA" id="ARBA00011073"/>
    </source>
</evidence>
<feature type="domain" description="Peptidase S8/S53" evidence="6">
    <location>
        <begin position="8"/>
        <end position="237"/>
    </location>
</feature>
<evidence type="ECO:0000256" key="4">
    <source>
        <dbReference type="ARBA" id="ARBA00022825"/>
    </source>
</evidence>
<dbReference type="AlphaFoldDB" id="A0A9D9H3S8"/>
<dbReference type="InterPro" id="IPR050131">
    <property type="entry name" value="Peptidase_S8_subtilisin-like"/>
</dbReference>
<accession>A0A9D9H3S8</accession>
<dbReference type="InterPro" id="IPR000209">
    <property type="entry name" value="Peptidase_S8/S53_dom"/>
</dbReference>
<keyword evidence="3" id="KW-0378">Hydrolase</keyword>
<sequence>MPLQTFCQHVTHVTGIACGNGYLSEGKYSGIAPDSNIISIKILDKNGQGSPLSAVKGMEWILKNRHKYNIRIVNLSIGTQDKSLYAPLMNAVNSLWKNGITVIAASGNNMDKKPMVTIPGINPRIITVGSYEDFCIKKKFGQNSFIYYERSSLLNLKPFSKPDILAPGENIASVMSPDFDFSQKGRENFRPIDDNYIEMTGSSMATPIVSGAVALLIEKEPNISPDKIKERLIKTSYRGNSALKKGILDIEKLLL</sequence>
<dbReference type="GO" id="GO:0006508">
    <property type="term" value="P:proteolysis"/>
    <property type="evidence" value="ECO:0007669"/>
    <property type="project" value="UniProtKB-KW"/>
</dbReference>
<gene>
    <name evidence="7" type="ORF">IAC55_06155</name>
</gene>
<dbReference type="PANTHER" id="PTHR43806:SF11">
    <property type="entry name" value="CEREVISIN-RELATED"/>
    <property type="match status" value="1"/>
</dbReference>
<protein>
    <submittedName>
        <fullName evidence="7">S8 family serine peptidase</fullName>
    </submittedName>
</protein>
<dbReference type="EMBL" id="JADIMX010000115">
    <property type="protein sequence ID" value="MBO8434884.1"/>
    <property type="molecule type" value="Genomic_DNA"/>
</dbReference>
<proteinExistence type="inferred from homology"/>
<reference evidence="7" key="1">
    <citation type="submission" date="2020-10" db="EMBL/GenBank/DDBJ databases">
        <authorList>
            <person name="Gilroy R."/>
        </authorList>
    </citation>
    <scope>NUCLEOTIDE SEQUENCE</scope>
    <source>
        <strain evidence="7">F6-4510</strain>
    </source>
</reference>
<dbReference type="SUPFAM" id="SSF52743">
    <property type="entry name" value="Subtilisin-like"/>
    <property type="match status" value="1"/>
</dbReference>
<evidence type="ECO:0000256" key="3">
    <source>
        <dbReference type="ARBA" id="ARBA00022801"/>
    </source>
</evidence>
<dbReference type="InterPro" id="IPR036852">
    <property type="entry name" value="Peptidase_S8/S53_dom_sf"/>
</dbReference>
<comment type="similarity">
    <text evidence="1 5">Belongs to the peptidase S8 family.</text>
</comment>
<evidence type="ECO:0000256" key="5">
    <source>
        <dbReference type="PROSITE-ProRule" id="PRU01240"/>
    </source>
</evidence>
<comment type="caution">
    <text evidence="7">The sequence shown here is derived from an EMBL/GenBank/DDBJ whole genome shotgun (WGS) entry which is preliminary data.</text>
</comment>
<dbReference type="Pfam" id="PF00082">
    <property type="entry name" value="Peptidase_S8"/>
    <property type="match status" value="1"/>
</dbReference>
<organism evidence="7 8">
    <name type="scientific">Candidatus Fimicola merdigallinarum</name>
    <dbReference type="NCBI Taxonomy" id="2840819"/>
    <lineage>
        <taxon>Bacteria</taxon>
        <taxon>Bacillati</taxon>
        <taxon>Bacillota</taxon>
        <taxon>Clostridia</taxon>
        <taxon>Lachnospirales</taxon>
        <taxon>Lachnospiraceae</taxon>
        <taxon>Lachnospiraceae incertae sedis</taxon>
        <taxon>Candidatus Fimicola</taxon>
    </lineage>
</organism>
<dbReference type="PROSITE" id="PS51892">
    <property type="entry name" value="SUBTILASE"/>
    <property type="match status" value="1"/>
</dbReference>
<name>A0A9D9H3S8_9FIRM</name>
<dbReference type="Gene3D" id="3.40.50.200">
    <property type="entry name" value="Peptidase S8/S53 domain"/>
    <property type="match status" value="1"/>
</dbReference>
<dbReference type="PANTHER" id="PTHR43806">
    <property type="entry name" value="PEPTIDASE S8"/>
    <property type="match status" value="1"/>
</dbReference>
<evidence type="ECO:0000259" key="6">
    <source>
        <dbReference type="Pfam" id="PF00082"/>
    </source>
</evidence>
<evidence type="ECO:0000313" key="7">
    <source>
        <dbReference type="EMBL" id="MBO8434884.1"/>
    </source>
</evidence>
<comment type="caution">
    <text evidence="5">Lacks conserved residue(s) required for the propagation of feature annotation.</text>
</comment>
<keyword evidence="2" id="KW-0645">Protease</keyword>
<dbReference type="Proteomes" id="UP000823611">
    <property type="component" value="Unassembled WGS sequence"/>
</dbReference>
<evidence type="ECO:0000256" key="2">
    <source>
        <dbReference type="ARBA" id="ARBA00022670"/>
    </source>
</evidence>
<reference evidence="7" key="2">
    <citation type="journal article" date="2021" name="PeerJ">
        <title>Extensive microbial diversity within the chicken gut microbiome revealed by metagenomics and culture.</title>
        <authorList>
            <person name="Gilroy R."/>
            <person name="Ravi A."/>
            <person name="Getino M."/>
            <person name="Pursley I."/>
            <person name="Horton D.L."/>
            <person name="Alikhan N.F."/>
            <person name="Baker D."/>
            <person name="Gharbi K."/>
            <person name="Hall N."/>
            <person name="Watson M."/>
            <person name="Adriaenssens E.M."/>
            <person name="Foster-Nyarko E."/>
            <person name="Jarju S."/>
            <person name="Secka A."/>
            <person name="Antonio M."/>
            <person name="Oren A."/>
            <person name="Chaudhuri R.R."/>
            <person name="La Ragione R."/>
            <person name="Hildebrand F."/>
            <person name="Pallen M.J."/>
        </authorList>
    </citation>
    <scope>NUCLEOTIDE SEQUENCE</scope>
    <source>
        <strain evidence="7">F6-4510</strain>
    </source>
</reference>
<evidence type="ECO:0000313" key="8">
    <source>
        <dbReference type="Proteomes" id="UP000823611"/>
    </source>
</evidence>
<keyword evidence="4" id="KW-0720">Serine protease</keyword>
<dbReference type="GO" id="GO:0004252">
    <property type="term" value="F:serine-type endopeptidase activity"/>
    <property type="evidence" value="ECO:0007669"/>
    <property type="project" value="InterPro"/>
</dbReference>